<proteinExistence type="predicted"/>
<accession>A0ABP9BMD0</accession>
<dbReference type="Proteomes" id="UP001499959">
    <property type="component" value="Unassembled WGS sequence"/>
</dbReference>
<comment type="caution">
    <text evidence="1">The sequence shown here is derived from an EMBL/GenBank/DDBJ whole genome shotgun (WGS) entry which is preliminary data.</text>
</comment>
<gene>
    <name evidence="1" type="ORF">GCM10023307_24250</name>
</gene>
<keyword evidence="2" id="KW-1185">Reference proteome</keyword>
<protein>
    <submittedName>
        <fullName evidence="1">Uncharacterized protein</fullName>
    </submittedName>
</protein>
<name>A0ABP9BMD0_9GAMM</name>
<evidence type="ECO:0000313" key="2">
    <source>
        <dbReference type="Proteomes" id="UP001499959"/>
    </source>
</evidence>
<reference evidence="2" key="1">
    <citation type="journal article" date="2019" name="Int. J. Syst. Evol. Microbiol.">
        <title>The Global Catalogue of Microorganisms (GCM) 10K type strain sequencing project: providing services to taxonomists for standard genome sequencing and annotation.</title>
        <authorList>
            <consortium name="The Broad Institute Genomics Platform"/>
            <consortium name="The Broad Institute Genome Sequencing Center for Infectious Disease"/>
            <person name="Wu L."/>
            <person name="Ma J."/>
        </authorList>
    </citation>
    <scope>NUCLEOTIDE SEQUENCE [LARGE SCALE GENOMIC DNA]</scope>
    <source>
        <strain evidence="2">JCM 18204</strain>
    </source>
</reference>
<sequence>MVRGALALELVPGSQPGRAALRQTEAGALAERVGRDLATLAGDVAARDLAALDLVLAGAHYDPAEMLRPGWPLHRRLEELHARAPQAAGPRVIAFGADAEGVVPLPLRAELELHGGPLRVVPFLLVGPAAQATAVAEAFEHALLERGMAGADTALTAQDSFEAKVEHARYLTAYDLAAMMALQYRHVGLGALWPLLETALLAPDEDAWLDAPPEPLLRYVDGAVRIAAFDRAGWQHRYAPDERDPVRIDRGFAHFEARQRQLVAILKVHGLDVHGVPCSATADPREALG</sequence>
<organism evidence="1 2">
    <name type="scientific">Lysobacter hankyongensis</name>
    <dbReference type="NCBI Taxonomy" id="1176535"/>
    <lineage>
        <taxon>Bacteria</taxon>
        <taxon>Pseudomonadati</taxon>
        <taxon>Pseudomonadota</taxon>
        <taxon>Gammaproteobacteria</taxon>
        <taxon>Lysobacterales</taxon>
        <taxon>Lysobacteraceae</taxon>
        <taxon>Lysobacter</taxon>
    </lineage>
</organism>
<evidence type="ECO:0000313" key="1">
    <source>
        <dbReference type="EMBL" id="GAA4797481.1"/>
    </source>
</evidence>
<dbReference type="EMBL" id="BAABJE010000012">
    <property type="protein sequence ID" value="GAA4797481.1"/>
    <property type="molecule type" value="Genomic_DNA"/>
</dbReference>